<name>A0A3A4P5T4_ABYX5</name>
<proteinExistence type="predicted"/>
<reference evidence="1 2" key="1">
    <citation type="journal article" date="2017" name="ISME J.">
        <title>Energy and carbon metabolisms in a deep terrestrial subsurface fluid microbial community.</title>
        <authorList>
            <person name="Momper L."/>
            <person name="Jungbluth S.P."/>
            <person name="Lee M.D."/>
            <person name="Amend J.P."/>
        </authorList>
    </citation>
    <scope>NUCLEOTIDE SEQUENCE [LARGE SCALE GENOMIC DNA]</scope>
    <source>
        <strain evidence="1">SURF_5</strain>
    </source>
</reference>
<organism evidence="1 2">
    <name type="scientific">Abyssobacteria bacterium (strain SURF_5)</name>
    <dbReference type="NCBI Taxonomy" id="2093360"/>
    <lineage>
        <taxon>Bacteria</taxon>
        <taxon>Pseudomonadati</taxon>
        <taxon>Candidatus Hydrogenedentota</taxon>
        <taxon>Candidatus Abyssobacteria</taxon>
    </lineage>
</organism>
<protein>
    <submittedName>
        <fullName evidence="1">Uncharacterized protein</fullName>
    </submittedName>
</protein>
<dbReference type="Proteomes" id="UP000265882">
    <property type="component" value="Unassembled WGS sequence"/>
</dbReference>
<evidence type="ECO:0000313" key="2">
    <source>
        <dbReference type="Proteomes" id="UP000265882"/>
    </source>
</evidence>
<sequence length="230" mass="26753">MTTDSASQWLEILRKEYLQDFIRGGGSAVKFIMPSKEIAPEDLIGRLKIASEEEGFQFASIDAAHTKIHMIDRLFNDIARQVDWDGLASNFLGRLIVNNGCRLQENSKKLKLNEIAALNGLEEKFLIIDIRKWLEKDIYRDYGMSQEFRIAMRKMCLAQLEEDQDPSFFRDLVKQWLQGQISRISLLKEALIFQKINRCNARHILFSLVHWLRRNERSGMVLVLDSFSTV</sequence>
<comment type="caution">
    <text evidence="1">The sequence shown here is derived from an EMBL/GenBank/DDBJ whole genome shotgun (WGS) entry which is preliminary data.</text>
</comment>
<gene>
    <name evidence="1" type="ORF">C4520_01100</name>
</gene>
<evidence type="ECO:0000313" key="1">
    <source>
        <dbReference type="EMBL" id="RJP26185.1"/>
    </source>
</evidence>
<dbReference type="AlphaFoldDB" id="A0A3A4P5T4"/>
<accession>A0A3A4P5T4</accession>
<dbReference type="EMBL" id="QZKU01000012">
    <property type="protein sequence ID" value="RJP26185.1"/>
    <property type="molecule type" value="Genomic_DNA"/>
</dbReference>